<evidence type="ECO:0000313" key="3">
    <source>
        <dbReference type="EMBL" id="KAJ8484912.1"/>
    </source>
</evidence>
<dbReference type="Proteomes" id="UP001222027">
    <property type="component" value="Unassembled WGS sequence"/>
</dbReference>
<feature type="region of interest" description="Disordered" evidence="1">
    <location>
        <begin position="62"/>
        <end position="95"/>
    </location>
</feature>
<dbReference type="PANTHER" id="PTHR36726">
    <property type="entry name" value="CLAVATA3/ESR (CLE)-RELATED PROTEIN 45"/>
    <property type="match status" value="1"/>
</dbReference>
<keyword evidence="2" id="KW-0732">Signal</keyword>
<evidence type="ECO:0000313" key="4">
    <source>
        <dbReference type="Proteomes" id="UP001222027"/>
    </source>
</evidence>
<evidence type="ECO:0000256" key="1">
    <source>
        <dbReference type="SAM" id="MobiDB-lite"/>
    </source>
</evidence>
<protein>
    <submittedName>
        <fullName evidence="3">Uncharacterized protein</fullName>
    </submittedName>
</protein>
<feature type="compositionally biased region" description="Basic and acidic residues" evidence="1">
    <location>
        <begin position="86"/>
        <end position="95"/>
    </location>
</feature>
<comment type="caution">
    <text evidence="3">The sequence shown here is derived from an EMBL/GenBank/DDBJ whole genome shotgun (WGS) entry which is preliminary data.</text>
</comment>
<accession>A0AAV8QXX1</accession>
<sequence length="95" mass="10722">MDSYTRKLHLAMLLYVVLLSWKLQQVCGLRNVDLVLERNEEQTAVAKSERFLAGVDAVDIDASKKPEAEPSSPFDPFGASKHRVRRGSDPIHNRC</sequence>
<evidence type="ECO:0000256" key="2">
    <source>
        <dbReference type="SAM" id="SignalP"/>
    </source>
</evidence>
<dbReference type="EMBL" id="JAQQAF010000005">
    <property type="protein sequence ID" value="KAJ8484912.1"/>
    <property type="molecule type" value="Genomic_DNA"/>
</dbReference>
<dbReference type="PANTHER" id="PTHR36726:SF4">
    <property type="entry name" value="CLAVATA3_ESR (CLE)-RELATED PROTEIN 45"/>
    <property type="match status" value="1"/>
</dbReference>
<organism evidence="3 4">
    <name type="scientific">Ensete ventricosum</name>
    <name type="common">Abyssinian banana</name>
    <name type="synonym">Musa ensete</name>
    <dbReference type="NCBI Taxonomy" id="4639"/>
    <lineage>
        <taxon>Eukaryota</taxon>
        <taxon>Viridiplantae</taxon>
        <taxon>Streptophyta</taxon>
        <taxon>Embryophyta</taxon>
        <taxon>Tracheophyta</taxon>
        <taxon>Spermatophyta</taxon>
        <taxon>Magnoliopsida</taxon>
        <taxon>Liliopsida</taxon>
        <taxon>Zingiberales</taxon>
        <taxon>Musaceae</taxon>
        <taxon>Ensete</taxon>
    </lineage>
</organism>
<dbReference type="InterPro" id="IPR038821">
    <property type="entry name" value="CLE45-like"/>
</dbReference>
<feature type="chain" id="PRO_5044001114" evidence="2">
    <location>
        <begin position="29"/>
        <end position="95"/>
    </location>
</feature>
<dbReference type="AlphaFoldDB" id="A0AAV8QXX1"/>
<feature type="signal peptide" evidence="2">
    <location>
        <begin position="1"/>
        <end position="28"/>
    </location>
</feature>
<reference evidence="3 4" key="1">
    <citation type="submission" date="2022-12" db="EMBL/GenBank/DDBJ databases">
        <title>Chromosome-scale assembly of the Ensete ventricosum genome.</title>
        <authorList>
            <person name="Dussert Y."/>
            <person name="Stocks J."/>
            <person name="Wendawek A."/>
            <person name="Woldeyes F."/>
            <person name="Nichols R.A."/>
            <person name="Borrell J.S."/>
        </authorList>
    </citation>
    <scope>NUCLEOTIDE SEQUENCE [LARGE SCALE GENOMIC DNA]</scope>
    <source>
        <strain evidence="4">cv. Maze</strain>
        <tissue evidence="3">Seeds</tissue>
    </source>
</reference>
<name>A0AAV8QXX1_ENSVE</name>
<proteinExistence type="predicted"/>
<keyword evidence="4" id="KW-1185">Reference proteome</keyword>
<gene>
    <name evidence="3" type="ORF">OPV22_017397</name>
</gene>